<dbReference type="AlphaFoldDB" id="I4VPJ1"/>
<dbReference type="InterPro" id="IPR024973">
    <property type="entry name" value="ESPR"/>
</dbReference>
<dbReference type="EMBL" id="AJXU01000040">
    <property type="protein sequence ID" value="EIL89132.1"/>
    <property type="molecule type" value="Genomic_DNA"/>
</dbReference>
<protein>
    <submittedName>
        <fullName evidence="3">Hep_Hag family protein</fullName>
    </submittedName>
</protein>
<dbReference type="Pfam" id="PF13018">
    <property type="entry name" value="ESPR"/>
    <property type="match status" value="1"/>
</dbReference>
<evidence type="ECO:0000259" key="2">
    <source>
        <dbReference type="Pfam" id="PF13018"/>
    </source>
</evidence>
<dbReference type="GO" id="GO:0019867">
    <property type="term" value="C:outer membrane"/>
    <property type="evidence" value="ECO:0007669"/>
    <property type="project" value="InterPro"/>
</dbReference>
<comment type="caution">
    <text evidence="3">The sequence shown here is derived from an EMBL/GenBank/DDBJ whole genome shotgun (WGS) entry which is preliminary data.</text>
</comment>
<dbReference type="InterPro" id="IPR008640">
    <property type="entry name" value="Adhesin_Head_dom"/>
</dbReference>
<dbReference type="InterPro" id="IPR011049">
    <property type="entry name" value="Serralysin-like_metalloprot_C"/>
</dbReference>
<dbReference type="eggNOG" id="COG5295">
    <property type="taxonomic scope" value="Bacteria"/>
</dbReference>
<dbReference type="CDD" id="cd12820">
    <property type="entry name" value="LbR_YadA-like"/>
    <property type="match status" value="1"/>
</dbReference>
<keyword evidence="4" id="KW-1185">Reference proteome</keyword>
<feature type="domain" description="Trimeric autotransporter adhesin YadA-like head" evidence="1">
    <location>
        <begin position="83"/>
        <end position="105"/>
    </location>
</feature>
<organism evidence="3 4">
    <name type="scientific">Rhodanobacter fulvus Jip2</name>
    <dbReference type="NCBI Taxonomy" id="1163408"/>
    <lineage>
        <taxon>Bacteria</taxon>
        <taxon>Pseudomonadati</taxon>
        <taxon>Pseudomonadota</taxon>
        <taxon>Gammaproteobacteria</taxon>
        <taxon>Lysobacterales</taxon>
        <taxon>Rhodanobacteraceae</taxon>
        <taxon>Rhodanobacter</taxon>
    </lineage>
</organism>
<evidence type="ECO:0000313" key="4">
    <source>
        <dbReference type="Proteomes" id="UP000004210"/>
    </source>
</evidence>
<dbReference type="Gene3D" id="2.150.10.10">
    <property type="entry name" value="Serralysin-like metalloprotease, C-terminal"/>
    <property type="match status" value="1"/>
</dbReference>
<feature type="domain" description="Trimeric autotransporter adhesin YadA-like head" evidence="1">
    <location>
        <begin position="107"/>
        <end position="132"/>
    </location>
</feature>
<dbReference type="Pfam" id="PF05658">
    <property type="entry name" value="YadA_head"/>
    <property type="match status" value="3"/>
</dbReference>
<evidence type="ECO:0000313" key="3">
    <source>
        <dbReference type="EMBL" id="EIL89132.1"/>
    </source>
</evidence>
<dbReference type="SUPFAM" id="SSF101967">
    <property type="entry name" value="Adhesin YadA, collagen-binding domain"/>
    <property type="match status" value="1"/>
</dbReference>
<evidence type="ECO:0000259" key="1">
    <source>
        <dbReference type="Pfam" id="PF05658"/>
    </source>
</evidence>
<reference evidence="3 4" key="1">
    <citation type="journal article" date="2012" name="J. Bacteriol.">
        <title>Genome sequences for six rhodanobacter strains, isolated from soils and the terrestrial subsurface, with variable denitrification capabilities.</title>
        <authorList>
            <person name="Kostka J.E."/>
            <person name="Green S.J."/>
            <person name="Rishishwar L."/>
            <person name="Prakash O."/>
            <person name="Katz L.S."/>
            <person name="Marino-Ramirez L."/>
            <person name="Jordan I.K."/>
            <person name="Munk C."/>
            <person name="Ivanova N."/>
            <person name="Mikhailova N."/>
            <person name="Watson D.B."/>
            <person name="Brown S.D."/>
            <person name="Palumbo A.V."/>
            <person name="Brooks S.C."/>
        </authorList>
    </citation>
    <scope>NUCLEOTIDE SEQUENCE [LARGE SCALE GENOMIC DNA]</scope>
    <source>
        <strain evidence="4">Jip2T</strain>
    </source>
</reference>
<sequence length="185" mass="18042">MNTIYSKVWNTSLGMLVVASELARIRGKSGATGAGCGQRRLGVGTVCGAMLAAAMALPSVARADVCLGTFTLSFGHAPSAQGNAFACGRDAMASGQYSTALGNQSLAKGRYSLANGYQSNALGNNSTAVGYGVMAQNANTTALGANSAALGTAATATGAGSLALGDDATATGANSAANGLQSSAY</sequence>
<name>I4VPJ1_9GAMM</name>
<dbReference type="Proteomes" id="UP000004210">
    <property type="component" value="Unassembled WGS sequence"/>
</dbReference>
<dbReference type="STRING" id="1163408.UU9_10232"/>
<feature type="domain" description="ESPR" evidence="2">
    <location>
        <begin position="1"/>
        <end position="47"/>
    </location>
</feature>
<proteinExistence type="predicted"/>
<gene>
    <name evidence="3" type="ORF">UU9_10232</name>
</gene>
<dbReference type="RefSeq" id="WP_007081683.1">
    <property type="nucleotide sequence ID" value="NZ_AJXU01000040.1"/>
</dbReference>
<feature type="domain" description="Trimeric autotransporter adhesin YadA-like head" evidence="1">
    <location>
        <begin position="142"/>
        <end position="168"/>
    </location>
</feature>
<feature type="non-terminal residue" evidence="3">
    <location>
        <position position="185"/>
    </location>
</feature>
<accession>I4VPJ1</accession>